<gene>
    <name evidence="2" type="ORF">PCOR1329_LOCUS39419</name>
</gene>
<dbReference type="Proteomes" id="UP001189429">
    <property type="component" value="Unassembled WGS sequence"/>
</dbReference>
<sequence length="426" mass="45100">MTPPPLLGGFAAGGPSPPPGSLRSRIKSYEDACRQVDPQAEQEAARALQARCPRPRLAQQGSSLSVASAAASTSMPTPESRSPGASTPPTTPEPRSPEGRGGAAVAPPAPAVRRPQRRLAAVAEQRVVKAGLRRIHRELVLQPGAQVAEMPRRIMRASASFLRRLVTRELELKVCMDNDVSGAQMDLKHLSLEQLLALRESNLGFACESDSHGAHRNFLNTADRLIFERLASRGLRGDAASSSTASRLQALGARMTAAMGAAELLEDPSTGLEAWTESPADLPALPLVWALTLGETDPGGCSCGLLHSQELWLEPLAGETPDLAGRLGDTRVAVASDHTCADRRVAWDFLIVDPHVDDVLAELFRDRAAARPRREHASELSGAVARRCAGRAAELGLPDADDAAPLASWAPRQPSASDSDLSTAAS</sequence>
<proteinExistence type="predicted"/>
<keyword evidence="3" id="KW-1185">Reference proteome</keyword>
<accession>A0ABN9TJ32</accession>
<evidence type="ECO:0008006" key="4">
    <source>
        <dbReference type="Google" id="ProtNLM"/>
    </source>
</evidence>
<feature type="region of interest" description="Disordered" evidence="1">
    <location>
        <begin position="399"/>
        <end position="426"/>
    </location>
</feature>
<evidence type="ECO:0000313" key="3">
    <source>
        <dbReference type="Proteomes" id="UP001189429"/>
    </source>
</evidence>
<dbReference type="EMBL" id="CAUYUJ010014760">
    <property type="protein sequence ID" value="CAK0845706.1"/>
    <property type="molecule type" value="Genomic_DNA"/>
</dbReference>
<feature type="compositionally biased region" description="Polar residues" evidence="1">
    <location>
        <begin position="75"/>
        <end position="85"/>
    </location>
</feature>
<feature type="region of interest" description="Disordered" evidence="1">
    <location>
        <begin position="1"/>
        <end position="117"/>
    </location>
</feature>
<evidence type="ECO:0000313" key="2">
    <source>
        <dbReference type="EMBL" id="CAK0845706.1"/>
    </source>
</evidence>
<feature type="compositionally biased region" description="Low complexity" evidence="1">
    <location>
        <begin position="39"/>
        <end position="51"/>
    </location>
</feature>
<name>A0ABN9TJ32_9DINO</name>
<evidence type="ECO:0000256" key="1">
    <source>
        <dbReference type="SAM" id="MobiDB-lite"/>
    </source>
</evidence>
<organism evidence="2 3">
    <name type="scientific">Prorocentrum cordatum</name>
    <dbReference type="NCBI Taxonomy" id="2364126"/>
    <lineage>
        <taxon>Eukaryota</taxon>
        <taxon>Sar</taxon>
        <taxon>Alveolata</taxon>
        <taxon>Dinophyceae</taxon>
        <taxon>Prorocentrales</taxon>
        <taxon>Prorocentraceae</taxon>
        <taxon>Prorocentrum</taxon>
    </lineage>
</organism>
<protein>
    <recommendedName>
        <fullName evidence="4">Protein-serine/threonine phosphatase</fullName>
    </recommendedName>
</protein>
<comment type="caution">
    <text evidence="2">The sequence shown here is derived from an EMBL/GenBank/DDBJ whole genome shotgun (WGS) entry which is preliminary data.</text>
</comment>
<feature type="compositionally biased region" description="Low complexity" evidence="1">
    <location>
        <begin position="62"/>
        <end position="74"/>
    </location>
</feature>
<reference evidence="2" key="1">
    <citation type="submission" date="2023-10" db="EMBL/GenBank/DDBJ databases">
        <authorList>
            <person name="Chen Y."/>
            <person name="Shah S."/>
            <person name="Dougan E. K."/>
            <person name="Thang M."/>
            <person name="Chan C."/>
        </authorList>
    </citation>
    <scope>NUCLEOTIDE SEQUENCE [LARGE SCALE GENOMIC DNA]</scope>
</reference>